<accession>A0A081BP19</accession>
<dbReference type="InterPro" id="IPR011335">
    <property type="entry name" value="Restrct_endonuc-II-like"/>
</dbReference>
<dbReference type="EMBL" id="DF820458">
    <property type="protein sequence ID" value="GAK52135.1"/>
    <property type="molecule type" value="Genomic_DNA"/>
</dbReference>
<organism evidence="1 2">
    <name type="scientific">Candidatus Moduliflexus flocculans</name>
    <dbReference type="NCBI Taxonomy" id="1499966"/>
    <lineage>
        <taxon>Bacteria</taxon>
        <taxon>Candidatus Moduliflexota</taxon>
        <taxon>Candidatus Moduliflexia</taxon>
        <taxon>Candidatus Moduliflexales</taxon>
        <taxon>Candidatus Moduliflexaceae</taxon>
    </lineage>
</organism>
<reference evidence="1 2" key="1">
    <citation type="journal article" date="2015" name="PeerJ">
        <title>First genomic representation of candidate bacterial phylum KSB3 points to enhanced environmental sensing as a trigger of wastewater bulking.</title>
        <authorList>
            <person name="Sekiguchi Y."/>
            <person name="Ohashi A."/>
            <person name="Parks D.H."/>
            <person name="Yamauchi T."/>
            <person name="Tyson G.W."/>
            <person name="Hugenholtz P."/>
        </authorList>
    </citation>
    <scope>NUCLEOTIDE SEQUENCE [LARGE SCALE GENOMIC DNA]</scope>
</reference>
<dbReference type="Proteomes" id="UP000030700">
    <property type="component" value="Unassembled WGS sequence"/>
</dbReference>
<gene>
    <name evidence="1" type="ORF">U14_03386</name>
</gene>
<dbReference type="SUPFAM" id="SSF52980">
    <property type="entry name" value="Restriction endonuclease-like"/>
    <property type="match status" value="1"/>
</dbReference>
<evidence type="ECO:0000313" key="1">
    <source>
        <dbReference type="EMBL" id="GAK52135.1"/>
    </source>
</evidence>
<evidence type="ECO:0000313" key="2">
    <source>
        <dbReference type="Proteomes" id="UP000030700"/>
    </source>
</evidence>
<dbReference type="AlphaFoldDB" id="A0A081BP19"/>
<keyword evidence="2" id="KW-1185">Reference proteome</keyword>
<protein>
    <submittedName>
        <fullName evidence="1">Uncharacterized protein</fullName>
    </submittedName>
</protein>
<dbReference type="STRING" id="1499966.U14_03386"/>
<dbReference type="HOGENOM" id="CLU_081497_0_0_0"/>
<sequence>MTKAEMEFEKYDRRSFQDEIVMPSLEDLFREREIELHGTSPDFRCYHDELRQGFDSFPFGSLAIGDRHVVLICVRTELNLEDIGEHIERLNLFRRYFPEYEDRKLLGAVAGIVIDEGVDRYAYQQRLFVIGQRGDTVRLLNDADFQPKEW</sequence>
<proteinExistence type="predicted"/>
<name>A0A081BP19_9BACT</name>